<dbReference type="AlphaFoldDB" id="A0A645I8K2"/>
<dbReference type="EMBL" id="VSSQ01103898">
    <property type="protein sequence ID" value="MPN44634.1"/>
    <property type="molecule type" value="Genomic_DNA"/>
</dbReference>
<sequence length="65" mass="7399">MTLFLLTVAARTAKFLEVKFTESACTLLFFSAPRNVNDKKKITLTTILCLLLFIYYPPFFASEVS</sequence>
<feature type="transmembrane region" description="Helical" evidence="1">
    <location>
        <begin position="42"/>
        <end position="61"/>
    </location>
</feature>
<gene>
    <name evidence="2" type="ORF">SDC9_192199</name>
</gene>
<reference evidence="2" key="1">
    <citation type="submission" date="2019-08" db="EMBL/GenBank/DDBJ databases">
        <authorList>
            <person name="Kucharzyk K."/>
            <person name="Murdoch R.W."/>
            <person name="Higgins S."/>
            <person name="Loffler F."/>
        </authorList>
    </citation>
    <scope>NUCLEOTIDE SEQUENCE</scope>
</reference>
<accession>A0A645I8K2</accession>
<proteinExistence type="predicted"/>
<name>A0A645I8K2_9ZZZZ</name>
<keyword evidence="1" id="KW-0812">Transmembrane</keyword>
<keyword evidence="1" id="KW-1133">Transmembrane helix</keyword>
<evidence type="ECO:0000313" key="2">
    <source>
        <dbReference type="EMBL" id="MPN44634.1"/>
    </source>
</evidence>
<keyword evidence="1" id="KW-0472">Membrane</keyword>
<protein>
    <submittedName>
        <fullName evidence="2">Uncharacterized protein</fullName>
    </submittedName>
</protein>
<evidence type="ECO:0000256" key="1">
    <source>
        <dbReference type="SAM" id="Phobius"/>
    </source>
</evidence>
<comment type="caution">
    <text evidence="2">The sequence shown here is derived from an EMBL/GenBank/DDBJ whole genome shotgun (WGS) entry which is preliminary data.</text>
</comment>
<organism evidence="2">
    <name type="scientific">bioreactor metagenome</name>
    <dbReference type="NCBI Taxonomy" id="1076179"/>
    <lineage>
        <taxon>unclassified sequences</taxon>
        <taxon>metagenomes</taxon>
        <taxon>ecological metagenomes</taxon>
    </lineage>
</organism>